<gene>
    <name evidence="3" type="ORF">PCOR1329_LOCUS69205</name>
</gene>
<reference evidence="3" key="1">
    <citation type="submission" date="2023-10" db="EMBL/GenBank/DDBJ databases">
        <authorList>
            <person name="Chen Y."/>
            <person name="Shah S."/>
            <person name="Dougan E. K."/>
            <person name="Thang M."/>
            <person name="Chan C."/>
        </authorList>
    </citation>
    <scope>NUCLEOTIDE SEQUENCE [LARGE SCALE GENOMIC DNA]</scope>
</reference>
<dbReference type="PANTHER" id="PTHR23339">
    <property type="entry name" value="TYROSINE SPECIFIC PROTEIN PHOSPHATASE AND DUAL SPECIFICITY PROTEIN PHOSPHATASE"/>
    <property type="match status" value="1"/>
</dbReference>
<dbReference type="PRINTS" id="PR00700">
    <property type="entry name" value="PRTYPHPHTASE"/>
</dbReference>
<organism evidence="3 4">
    <name type="scientific">Prorocentrum cordatum</name>
    <dbReference type="NCBI Taxonomy" id="2364126"/>
    <lineage>
        <taxon>Eukaryota</taxon>
        <taxon>Sar</taxon>
        <taxon>Alveolata</taxon>
        <taxon>Dinophyceae</taxon>
        <taxon>Prorocentrales</taxon>
        <taxon>Prorocentraceae</taxon>
        <taxon>Prorocentrum</taxon>
    </lineage>
</organism>
<feature type="non-terminal residue" evidence="3">
    <location>
        <position position="1"/>
    </location>
</feature>
<dbReference type="SUPFAM" id="SSF52799">
    <property type="entry name" value="(Phosphotyrosine protein) phosphatases II"/>
    <property type="match status" value="1"/>
</dbReference>
<keyword evidence="4" id="KW-1185">Reference proteome</keyword>
<evidence type="ECO:0000259" key="2">
    <source>
        <dbReference type="PROSITE" id="PS50056"/>
    </source>
</evidence>
<accession>A0ABN9WP10</accession>
<dbReference type="PROSITE" id="PS50056">
    <property type="entry name" value="TYR_PHOSPHATASE_2"/>
    <property type="match status" value="1"/>
</dbReference>
<dbReference type="Gene3D" id="3.90.190.10">
    <property type="entry name" value="Protein tyrosine phosphatase superfamily"/>
    <property type="match status" value="1"/>
</dbReference>
<name>A0ABN9WP10_9DINO</name>
<feature type="region of interest" description="Disordered" evidence="1">
    <location>
        <begin position="160"/>
        <end position="181"/>
    </location>
</feature>
<feature type="domain" description="Tyrosine specific protein phosphatases" evidence="2">
    <location>
        <begin position="1"/>
        <end position="55"/>
    </location>
</feature>
<dbReference type="EMBL" id="CAUYUJ010019070">
    <property type="protein sequence ID" value="CAK0888406.1"/>
    <property type="molecule type" value="Genomic_DNA"/>
</dbReference>
<evidence type="ECO:0000313" key="3">
    <source>
        <dbReference type="EMBL" id="CAK0888406.1"/>
    </source>
</evidence>
<sequence>AEPGPLAVHCKAGLGRTCTLIGLYALKHYKFPARAFIGWARICRPGSVLGPQQQFLLDVEADMQILREQQTRNALAAKHEPPPRPLTLAVPERGHEVYHPGHPTACRAAVMPRVAHPVPAWRVQQVHQVHPCYTAGDLGQGEHLVGAKRRGYGAPVEPVSTVGGRPLEPPQPVEPPAAAGKAHPGFAWSLVQGSPPGCQKVEAGVLVPRAAWVPCAGA</sequence>
<evidence type="ECO:0000256" key="1">
    <source>
        <dbReference type="SAM" id="MobiDB-lite"/>
    </source>
</evidence>
<protein>
    <recommendedName>
        <fullName evidence="2">Tyrosine specific protein phosphatases domain-containing protein</fullName>
    </recommendedName>
</protein>
<proteinExistence type="predicted"/>
<dbReference type="InterPro" id="IPR029021">
    <property type="entry name" value="Prot-tyrosine_phosphatase-like"/>
</dbReference>
<dbReference type="Proteomes" id="UP001189429">
    <property type="component" value="Unassembled WGS sequence"/>
</dbReference>
<dbReference type="InterPro" id="IPR050561">
    <property type="entry name" value="PTP"/>
</dbReference>
<dbReference type="InterPro" id="IPR000387">
    <property type="entry name" value="Tyr_Pase_dom"/>
</dbReference>
<dbReference type="InterPro" id="IPR000242">
    <property type="entry name" value="PTP_cat"/>
</dbReference>
<comment type="caution">
    <text evidence="3">The sequence shown here is derived from an EMBL/GenBank/DDBJ whole genome shotgun (WGS) entry which is preliminary data.</text>
</comment>
<evidence type="ECO:0000313" key="4">
    <source>
        <dbReference type="Proteomes" id="UP001189429"/>
    </source>
</evidence>